<proteinExistence type="predicted"/>
<dbReference type="InterPro" id="IPR015590">
    <property type="entry name" value="Aldehyde_DH_dom"/>
</dbReference>
<dbReference type="Gene3D" id="3.40.309.10">
    <property type="entry name" value="Aldehyde Dehydrogenase, Chain A, domain 2"/>
    <property type="match status" value="1"/>
</dbReference>
<dbReference type="SUPFAM" id="SSF53720">
    <property type="entry name" value="ALDH-like"/>
    <property type="match status" value="1"/>
</dbReference>
<dbReference type="CDD" id="cd07129">
    <property type="entry name" value="ALDH_KGSADH"/>
    <property type="match status" value="1"/>
</dbReference>
<gene>
    <name evidence="3" type="ORF">ENSA7_51940</name>
</gene>
<comment type="caution">
    <text evidence="3">The sequence shown here is derived from an EMBL/GenBank/DDBJ whole genome shotgun (WGS) entry which is preliminary data.</text>
</comment>
<dbReference type="InterPro" id="IPR016161">
    <property type="entry name" value="Ald_DH/histidinol_DH"/>
</dbReference>
<dbReference type="Pfam" id="PF00171">
    <property type="entry name" value="Aldedh"/>
    <property type="match status" value="1"/>
</dbReference>
<dbReference type="PANTHER" id="PTHR43353">
    <property type="entry name" value="SUCCINATE-SEMIALDEHYDE DEHYDROGENASE, MITOCHONDRIAL"/>
    <property type="match status" value="1"/>
</dbReference>
<dbReference type="PANTHER" id="PTHR43353:SF3">
    <property type="entry name" value="ALDEHYDE DEHYDROGENASE-RELATED"/>
    <property type="match status" value="1"/>
</dbReference>
<dbReference type="InterPro" id="IPR016163">
    <property type="entry name" value="Ald_DH_C"/>
</dbReference>
<dbReference type="OrthoDB" id="9770537at2"/>
<keyword evidence="1 3" id="KW-0560">Oxidoreductase</keyword>
<evidence type="ECO:0000313" key="4">
    <source>
        <dbReference type="Proteomes" id="UP000238823"/>
    </source>
</evidence>
<sequence>MTLHGHHLIGLERRRDGAADHRAVAAATGEALEPAYANARAEELDAALHLATQAHAQAPLSAERRAAFLEAIATEIEAIGDALIERAMVETGLPQARLIGERGRTVGQLRMFAELVREGSWVGARIDRALPDRKPFPRPQLGRMLVPIGPVAIFGAGNFPLAFSVAGGDTASAVAAGCPVVVKAHPSHPGTSELVGEAIAAAVRASGLHPGSFALVHGHDHAVGQLLVRHPLTRAVGFTGSLRGGRALVEAAAARACPIPVFAEMGSINPVFVLPSALATRSSALAVGVAGSLTMGVGQFCTNPGVILVPDGEAGDRFVAALTVALADVGPGVMLDPRILAGYEAGVSRRAAAAGIVRLSTPRPEAGRAQAELFTIDAENFIAQPALHEELFGPAGLIVRYRDDDELVGLATSFEGQLSATIHVDEADAADLQLAARLIHALRDRVGRLLFNGFPTGVEVSPAMQHGGPWPASSDARTTSVGTAALERFARPICFQDLPDALLPPELQAANPRGLLRIVDGHPTRAPL</sequence>
<dbReference type="EMBL" id="PVNL01000106">
    <property type="protein sequence ID" value="PRQ03903.1"/>
    <property type="molecule type" value="Genomic_DNA"/>
</dbReference>
<dbReference type="EC" id="1.2.1.26" evidence="3"/>
<feature type="domain" description="Aldehyde dehydrogenase" evidence="2">
    <location>
        <begin position="35"/>
        <end position="337"/>
    </location>
</feature>
<dbReference type="RefSeq" id="WP_106092088.1">
    <property type="nucleotide sequence ID" value="NZ_PVNL01000106.1"/>
</dbReference>
<dbReference type="GO" id="GO:0047533">
    <property type="term" value="F:2,5-dioxovalerate dehydrogenase (NADP+) activity"/>
    <property type="evidence" value="ECO:0007669"/>
    <property type="project" value="UniProtKB-EC"/>
</dbReference>
<dbReference type="Proteomes" id="UP000238823">
    <property type="component" value="Unassembled WGS sequence"/>
</dbReference>
<name>A0A2S9YFL9_9BACT</name>
<protein>
    <submittedName>
        <fullName evidence="3">Alpha-ketoglutaric semialdehyde dehydrogenase</fullName>
        <ecNumber evidence="3">1.2.1.26</ecNumber>
    </submittedName>
</protein>
<evidence type="ECO:0000256" key="1">
    <source>
        <dbReference type="ARBA" id="ARBA00023002"/>
    </source>
</evidence>
<dbReference type="InterPro" id="IPR016162">
    <property type="entry name" value="Ald_DH_N"/>
</dbReference>
<reference evidence="3 4" key="1">
    <citation type="submission" date="2018-03" db="EMBL/GenBank/DDBJ databases">
        <title>Draft Genome Sequences of the Obligatory Marine Myxobacteria Enhygromyxa salina SWB007.</title>
        <authorList>
            <person name="Poehlein A."/>
            <person name="Moghaddam J.A."/>
            <person name="Harms H."/>
            <person name="Alanjari M."/>
            <person name="Koenig G.M."/>
            <person name="Daniel R."/>
            <person name="Schaeberle T.F."/>
        </authorList>
    </citation>
    <scope>NUCLEOTIDE SEQUENCE [LARGE SCALE GENOMIC DNA]</scope>
    <source>
        <strain evidence="3 4">SWB007</strain>
    </source>
</reference>
<organism evidence="3 4">
    <name type="scientific">Enhygromyxa salina</name>
    <dbReference type="NCBI Taxonomy" id="215803"/>
    <lineage>
        <taxon>Bacteria</taxon>
        <taxon>Pseudomonadati</taxon>
        <taxon>Myxococcota</taxon>
        <taxon>Polyangia</taxon>
        <taxon>Nannocystales</taxon>
        <taxon>Nannocystaceae</taxon>
        <taxon>Enhygromyxa</taxon>
    </lineage>
</organism>
<dbReference type="Gene3D" id="3.40.605.10">
    <property type="entry name" value="Aldehyde Dehydrogenase, Chain A, domain 1"/>
    <property type="match status" value="1"/>
</dbReference>
<evidence type="ECO:0000313" key="3">
    <source>
        <dbReference type="EMBL" id="PRQ03903.1"/>
    </source>
</evidence>
<dbReference type="InterPro" id="IPR050740">
    <property type="entry name" value="Aldehyde_DH_Superfamily"/>
</dbReference>
<dbReference type="InterPro" id="IPR044151">
    <property type="entry name" value="ALDH_KGSADH"/>
</dbReference>
<evidence type="ECO:0000259" key="2">
    <source>
        <dbReference type="Pfam" id="PF00171"/>
    </source>
</evidence>
<dbReference type="AlphaFoldDB" id="A0A2S9YFL9"/>
<accession>A0A2S9YFL9</accession>